<dbReference type="Proteomes" id="UP000007800">
    <property type="component" value="Unassembled WGS sequence"/>
</dbReference>
<dbReference type="RefSeq" id="XP_002773147.1">
    <property type="nucleotide sequence ID" value="XM_002773101.1"/>
</dbReference>
<sequence length="207" mass="22632">MSGWLRGAFESVKEKSSTLRTRVSQVRVGGRGSASVEAAIEALETRASQVRNVQALVALYKEWLGAIKEAEDSMTRLIPEQEIITRAPMYIEDILSDGAFGRPKQLNFTQVLLRSRAVEEKLCTAVTATSGPRIHTTIAVGIMNNWPPSQTAPSRSGSSSTTSVTDGVTKVERTLEESASRMEHEAAVLLHELLSRRLADLVNRAPE</sequence>
<dbReference type="InParanoid" id="C5LE95"/>
<evidence type="ECO:0000313" key="2">
    <source>
        <dbReference type="EMBL" id="EER04963.1"/>
    </source>
</evidence>
<keyword evidence="3" id="KW-1185">Reference proteome</keyword>
<dbReference type="EMBL" id="GG681161">
    <property type="protein sequence ID" value="EER04963.1"/>
    <property type="molecule type" value="Genomic_DNA"/>
</dbReference>
<name>C5LE95_PERM5</name>
<evidence type="ECO:0000313" key="3">
    <source>
        <dbReference type="Proteomes" id="UP000007800"/>
    </source>
</evidence>
<evidence type="ECO:0000256" key="1">
    <source>
        <dbReference type="SAM" id="MobiDB-lite"/>
    </source>
</evidence>
<dbReference type="GeneID" id="9050485"/>
<gene>
    <name evidence="2" type="ORF">Pmar_PMAR026975</name>
</gene>
<organism evidence="3">
    <name type="scientific">Perkinsus marinus (strain ATCC 50983 / TXsc)</name>
    <dbReference type="NCBI Taxonomy" id="423536"/>
    <lineage>
        <taxon>Eukaryota</taxon>
        <taxon>Sar</taxon>
        <taxon>Alveolata</taxon>
        <taxon>Perkinsozoa</taxon>
        <taxon>Perkinsea</taxon>
        <taxon>Perkinsida</taxon>
        <taxon>Perkinsidae</taxon>
        <taxon>Perkinsus</taxon>
    </lineage>
</organism>
<protein>
    <submittedName>
        <fullName evidence="2">Uncharacterized protein</fullName>
    </submittedName>
</protein>
<reference evidence="2 3" key="1">
    <citation type="submission" date="2008-07" db="EMBL/GenBank/DDBJ databases">
        <authorList>
            <person name="El-Sayed N."/>
            <person name="Caler E."/>
            <person name="Inman J."/>
            <person name="Amedeo P."/>
            <person name="Hass B."/>
            <person name="Wortman J."/>
        </authorList>
    </citation>
    <scope>NUCLEOTIDE SEQUENCE [LARGE SCALE GENOMIC DNA]</scope>
    <source>
        <strain evidence="3">ATCC 50983 / TXsc</strain>
    </source>
</reference>
<feature type="compositionally biased region" description="Low complexity" evidence="1">
    <location>
        <begin position="149"/>
        <end position="165"/>
    </location>
</feature>
<proteinExistence type="predicted"/>
<accession>C5LE95</accession>
<dbReference type="AlphaFoldDB" id="C5LE95"/>
<feature type="region of interest" description="Disordered" evidence="1">
    <location>
        <begin position="145"/>
        <end position="169"/>
    </location>
</feature>